<dbReference type="KEGG" id="bsto:C0V70_14700"/>
<dbReference type="Proteomes" id="UP000235584">
    <property type="component" value="Chromosome"/>
</dbReference>
<proteinExistence type="predicted"/>
<evidence type="ECO:0008006" key="3">
    <source>
        <dbReference type="Google" id="ProtNLM"/>
    </source>
</evidence>
<accession>A0A2K9NUZ5</accession>
<dbReference type="OrthoDB" id="5293198at2"/>
<dbReference type="InterPro" id="IPR007922">
    <property type="entry name" value="DciA-like"/>
</dbReference>
<gene>
    <name evidence="1" type="ORF">C0V70_14700</name>
</gene>
<sequence length="189" mass="22016">MALVYSKSYNARTFFMLKKLSQFIDFEGSAPRQKQEQSKHAQIADSFDFISLIKAWKEIAGDKLSEHTIPLKNQNGTLIVLSNHSAFANELSFMELPLKKKIFAKFPSLEKSINNIKFIVDSTHFDRQYTQFIATPEKQKKNENRLHPHSPEFKKLKRDAEELFKDIEDQEIREKMISLYIQSGNFKPG</sequence>
<dbReference type="AlphaFoldDB" id="A0A2K9NUZ5"/>
<dbReference type="Pfam" id="PF05258">
    <property type="entry name" value="DciA"/>
    <property type="match status" value="1"/>
</dbReference>
<evidence type="ECO:0000313" key="2">
    <source>
        <dbReference type="Proteomes" id="UP000235584"/>
    </source>
</evidence>
<organism evidence="1 2">
    <name type="scientific">Bacteriovorax stolpii</name>
    <name type="common">Bdellovibrio stolpii</name>
    <dbReference type="NCBI Taxonomy" id="960"/>
    <lineage>
        <taxon>Bacteria</taxon>
        <taxon>Pseudomonadati</taxon>
        <taxon>Bdellovibrionota</taxon>
        <taxon>Bacteriovoracia</taxon>
        <taxon>Bacteriovoracales</taxon>
        <taxon>Bacteriovoracaceae</taxon>
        <taxon>Bacteriovorax</taxon>
    </lineage>
</organism>
<evidence type="ECO:0000313" key="1">
    <source>
        <dbReference type="EMBL" id="AUN99332.1"/>
    </source>
</evidence>
<reference evidence="1 2" key="1">
    <citation type="submission" date="2018-01" db="EMBL/GenBank/DDBJ databases">
        <title>Complete genome sequence of Bacteriovorax stolpii DSM12778.</title>
        <authorList>
            <person name="Tang B."/>
            <person name="Chang J."/>
        </authorList>
    </citation>
    <scope>NUCLEOTIDE SEQUENCE [LARGE SCALE GENOMIC DNA]</scope>
    <source>
        <strain evidence="1 2">DSM 12778</strain>
    </source>
</reference>
<keyword evidence="2" id="KW-1185">Reference proteome</keyword>
<protein>
    <recommendedName>
        <fullName evidence="3">DUF721 domain-containing protein</fullName>
    </recommendedName>
</protein>
<dbReference type="EMBL" id="CP025704">
    <property type="protein sequence ID" value="AUN99332.1"/>
    <property type="molecule type" value="Genomic_DNA"/>
</dbReference>
<name>A0A2K9NUZ5_BACTC</name>